<dbReference type="AlphaFoldDB" id="N1VQ64"/>
<dbReference type="EMBL" id="AOGW02000014">
    <property type="protein sequence ID" value="EMY60583.1"/>
    <property type="molecule type" value="Genomic_DNA"/>
</dbReference>
<dbReference type="Proteomes" id="UP000012371">
    <property type="component" value="Unassembled WGS sequence"/>
</dbReference>
<gene>
    <name evidence="1" type="ORF">LEP1GSC203_0367</name>
</gene>
<keyword evidence="2" id="KW-1185">Reference proteome</keyword>
<proteinExistence type="predicted"/>
<evidence type="ECO:0000313" key="2">
    <source>
        <dbReference type="Proteomes" id="UP000012371"/>
    </source>
</evidence>
<organism evidence="1 2">
    <name type="scientific">Leptospira terpstrae serovar Hualin str. LT 11-33 = ATCC 700639</name>
    <dbReference type="NCBI Taxonomy" id="1257025"/>
    <lineage>
        <taxon>Bacteria</taxon>
        <taxon>Pseudomonadati</taxon>
        <taxon>Spirochaetota</taxon>
        <taxon>Spirochaetia</taxon>
        <taxon>Leptospirales</taxon>
        <taxon>Leptospiraceae</taxon>
        <taxon>Leptospira</taxon>
    </lineage>
</organism>
<accession>N1VQ64</accession>
<name>N1VQ64_9LEPT</name>
<evidence type="ECO:0000313" key="1">
    <source>
        <dbReference type="EMBL" id="EMY60583.1"/>
    </source>
</evidence>
<comment type="caution">
    <text evidence="1">The sequence shown here is derived from an EMBL/GenBank/DDBJ whole genome shotgun (WGS) entry which is preliminary data.</text>
</comment>
<reference evidence="1" key="1">
    <citation type="submission" date="2013-03" db="EMBL/GenBank/DDBJ databases">
        <authorList>
            <person name="Harkins D.M."/>
            <person name="Durkin A.S."/>
            <person name="Brinkac L.M."/>
            <person name="Haft D.H."/>
            <person name="Selengut J.D."/>
            <person name="Sanka R."/>
            <person name="DePew J."/>
            <person name="Purushe J."/>
            <person name="Hartskeerl R.A."/>
            <person name="Ahmed A."/>
            <person name="van der Linden H."/>
            <person name="Goris M.G.A."/>
            <person name="Vinetz J.M."/>
            <person name="Sutton G.G."/>
            <person name="Nierman W.C."/>
            <person name="Fouts D.E."/>
        </authorList>
    </citation>
    <scope>NUCLEOTIDE SEQUENCE [LARGE SCALE GENOMIC DNA]</scope>
    <source>
        <strain evidence="1">LT 11-33</strain>
    </source>
</reference>
<protein>
    <submittedName>
        <fullName evidence="1">Uncharacterized protein</fullName>
    </submittedName>
</protein>
<sequence length="299" mass="34360">MKKMTLIICKKINKKIIFYSDTLIAGPDKFSFNDNTYHGLKAFFIGRQFCIAYSGIQEYAHKIIKIINDNKNSFNKLKDIAELICHLRNIHSNNVYPKYSEFPDFIVASNDINDNIIEIKGNKQPVTITNSSWIGNFKAFEYFQLIVNENKNIELSNDAFDYAFRKVIENPQLSDVGGNLVTIIGDDKGFHYQSYLNLTSPNYEIEPPIPSKEDPEWLTVQWGSNVTGGYGFTSITPIENNINSYGIYYFQGKFGFLLYCDLDNDKCEKLVAKAPSVQDFINILYEETNIKFEYCGFLT</sequence>